<feature type="compositionally biased region" description="Polar residues" evidence="5">
    <location>
        <begin position="610"/>
        <end position="634"/>
    </location>
</feature>
<evidence type="ECO:0000313" key="8">
    <source>
        <dbReference type="EMBL" id="PWN87031.1"/>
    </source>
</evidence>
<name>A0A316YCX0_9BASI</name>
<dbReference type="SUPFAM" id="SSF56112">
    <property type="entry name" value="Protein kinase-like (PK-like)"/>
    <property type="match status" value="1"/>
</dbReference>
<dbReference type="GO" id="GO:0006744">
    <property type="term" value="P:ubiquinone biosynthetic process"/>
    <property type="evidence" value="ECO:0007669"/>
    <property type="project" value="TreeGrafter"/>
</dbReference>
<feature type="compositionally biased region" description="Basic and acidic residues" evidence="5">
    <location>
        <begin position="18"/>
        <end position="36"/>
    </location>
</feature>
<keyword evidence="3" id="KW-0547">Nucleotide-binding</keyword>
<proteinExistence type="inferred from homology"/>
<accession>A0A316YCX0</accession>
<evidence type="ECO:0000256" key="3">
    <source>
        <dbReference type="ARBA" id="ARBA00022741"/>
    </source>
</evidence>
<feature type="region of interest" description="Disordered" evidence="5">
    <location>
        <begin position="601"/>
        <end position="659"/>
    </location>
</feature>
<feature type="domain" description="Oxidoreductase-like" evidence="7">
    <location>
        <begin position="663"/>
        <end position="708"/>
    </location>
</feature>
<keyword evidence="4" id="KW-0067">ATP-binding</keyword>
<dbReference type="InterPro" id="IPR011009">
    <property type="entry name" value="Kinase-like_dom_sf"/>
</dbReference>
<dbReference type="AlphaFoldDB" id="A0A316YCX0"/>
<keyword evidence="9" id="KW-1185">Reference proteome</keyword>
<evidence type="ECO:0000256" key="4">
    <source>
        <dbReference type="ARBA" id="ARBA00022840"/>
    </source>
</evidence>
<dbReference type="InterPro" id="IPR004147">
    <property type="entry name" value="ABC1_dom"/>
</dbReference>
<feature type="region of interest" description="Disordered" evidence="5">
    <location>
        <begin position="727"/>
        <end position="759"/>
    </location>
</feature>
<keyword evidence="2" id="KW-0808">Transferase</keyword>
<dbReference type="OrthoDB" id="201153at2759"/>
<sequence length="791" mass="87423">MEEQVTEKPAINAQPTETTKEKPLEKVQRLAEEARTEASPQVEEYDATTQNDASLEAEEYDATTQNKASPLRAAKVPSSRIARLLHYGSLGAGLAWGSAGSYLGGGEKKQGFMSDDNVRRLVDKLSTMRGAALKLGQFMSIQDTNMLPQQIEEVMLRVQNSANYMPVWQMEQVMRQDLGQDWRASFGDFDDVPFASASIGQVHAATLAKDHPTDPGLRVAVKVQFPGVRESIGSDLSNLRWLVSASALLPKGLFLDNTIRVMRRELDDECDYEREAEMARRFGQLLNRPDSHFAVPRVIDGLCSKRVLTSEMMKGRPLTQASRYSQEKRDDIARKILELSLRELFEFRLMQTDPNWTNFLYNERTAKIELIDFGATREYSKDFIDDWLCMLRAAIGGRHDECVAWSRKVGYLTGDESAEMERAHVDSMIALGEPFRSDAPDPYLFEDQTITARVRAQIPLMLRQRLTPPPEPTYSLNRKLSGAFLLCARLKARIGCRTMMEDVTKGYVLSNGTSPAASASTKSSSSNNTAAGNATSTRGIHTSARMHREATAPSLGDEVRRVKRRQRLGNLADRWPKHIVEAIVEQGALEEHGDHGAQTLSLASEPASPSMASTPSRSASTDPQVPLATRQSPAEQADTRTAPPGDQQSQQQPQLPKDKKIFIKGVEVPRRPDPPGPEDCCMSGCARCVYDLYAEALQEYHEDLTAARGKLQSVLPGDEWNVDLLGPRPAPAAEAGNEKGATLTKEEAEERAQREVDSVIGGLDPGMKAFLMLERSLKKAKSASSGSSSPQ</sequence>
<dbReference type="InParanoid" id="A0A316YCX0"/>
<dbReference type="Pfam" id="PF09791">
    <property type="entry name" value="Oxidored-like"/>
    <property type="match status" value="1"/>
</dbReference>
<evidence type="ECO:0000256" key="2">
    <source>
        <dbReference type="ARBA" id="ARBA00022679"/>
    </source>
</evidence>
<evidence type="ECO:0000313" key="9">
    <source>
        <dbReference type="Proteomes" id="UP000245768"/>
    </source>
</evidence>
<dbReference type="InterPro" id="IPR034646">
    <property type="entry name" value="ADCK3_dom"/>
</dbReference>
<gene>
    <name evidence="8" type="ORF">FA10DRAFT_234697</name>
</gene>
<feature type="compositionally biased region" description="Low complexity" evidence="5">
    <location>
        <begin position="643"/>
        <end position="655"/>
    </location>
</feature>
<evidence type="ECO:0000259" key="6">
    <source>
        <dbReference type="Pfam" id="PF03109"/>
    </source>
</evidence>
<evidence type="ECO:0000256" key="1">
    <source>
        <dbReference type="ARBA" id="ARBA00009670"/>
    </source>
</evidence>
<dbReference type="STRING" id="215250.A0A316YCX0"/>
<dbReference type="InterPro" id="IPR051409">
    <property type="entry name" value="Atypical_kinase_ADCK"/>
</dbReference>
<dbReference type="RefSeq" id="XP_025374229.1">
    <property type="nucleotide sequence ID" value="XM_025518995.1"/>
</dbReference>
<feature type="domain" description="ABC1 atypical kinase-like" evidence="6">
    <location>
        <begin position="157"/>
        <end position="401"/>
    </location>
</feature>
<evidence type="ECO:0000256" key="5">
    <source>
        <dbReference type="SAM" id="MobiDB-lite"/>
    </source>
</evidence>
<feature type="region of interest" description="Disordered" evidence="5">
    <location>
        <begin position="513"/>
        <end position="558"/>
    </location>
</feature>
<dbReference type="GO" id="GO:0005524">
    <property type="term" value="F:ATP binding"/>
    <property type="evidence" value="ECO:0007669"/>
    <property type="project" value="UniProtKB-KW"/>
</dbReference>
<dbReference type="PANTHER" id="PTHR43851">
    <property type="match status" value="1"/>
</dbReference>
<protein>
    <submittedName>
        <fullName evidence="8">ABC1-domain-containing protein</fullName>
    </submittedName>
</protein>
<evidence type="ECO:0000259" key="7">
    <source>
        <dbReference type="Pfam" id="PF09791"/>
    </source>
</evidence>
<dbReference type="GeneID" id="37040911"/>
<dbReference type="EMBL" id="KZ819641">
    <property type="protein sequence ID" value="PWN87031.1"/>
    <property type="molecule type" value="Genomic_DNA"/>
</dbReference>
<dbReference type="FunCoup" id="A0A316YCX0">
    <property type="interactions" value="158"/>
</dbReference>
<feature type="compositionally biased region" description="Low complexity" evidence="5">
    <location>
        <begin position="513"/>
        <end position="537"/>
    </location>
</feature>
<comment type="similarity">
    <text evidence="1">Belongs to the protein kinase superfamily. ADCK protein kinase family.</text>
</comment>
<dbReference type="Pfam" id="PF03109">
    <property type="entry name" value="ABC1"/>
    <property type="match status" value="1"/>
</dbReference>
<feature type="compositionally biased region" description="Basic and acidic residues" evidence="5">
    <location>
        <begin position="744"/>
        <end position="757"/>
    </location>
</feature>
<dbReference type="CDD" id="cd13970">
    <property type="entry name" value="ABC1_ADCK3"/>
    <property type="match status" value="1"/>
</dbReference>
<organism evidence="8 9">
    <name type="scientific">Acaromyces ingoldii</name>
    <dbReference type="NCBI Taxonomy" id="215250"/>
    <lineage>
        <taxon>Eukaryota</taxon>
        <taxon>Fungi</taxon>
        <taxon>Dikarya</taxon>
        <taxon>Basidiomycota</taxon>
        <taxon>Ustilaginomycotina</taxon>
        <taxon>Exobasidiomycetes</taxon>
        <taxon>Exobasidiales</taxon>
        <taxon>Cryptobasidiaceae</taxon>
        <taxon>Acaromyces</taxon>
    </lineage>
</organism>
<feature type="region of interest" description="Disordered" evidence="5">
    <location>
        <begin position="1"/>
        <end position="52"/>
    </location>
</feature>
<reference evidence="8 9" key="1">
    <citation type="journal article" date="2018" name="Mol. Biol. Evol.">
        <title>Broad Genomic Sampling Reveals a Smut Pathogenic Ancestry of the Fungal Clade Ustilaginomycotina.</title>
        <authorList>
            <person name="Kijpornyongpan T."/>
            <person name="Mondo S.J."/>
            <person name="Barry K."/>
            <person name="Sandor L."/>
            <person name="Lee J."/>
            <person name="Lipzen A."/>
            <person name="Pangilinan J."/>
            <person name="LaButti K."/>
            <person name="Hainaut M."/>
            <person name="Henrissat B."/>
            <person name="Grigoriev I.V."/>
            <person name="Spatafora J.W."/>
            <person name="Aime M.C."/>
        </authorList>
    </citation>
    <scope>NUCLEOTIDE SEQUENCE [LARGE SCALE GENOMIC DNA]</scope>
    <source>
        <strain evidence="8 9">MCA 4198</strain>
    </source>
</reference>
<dbReference type="GO" id="GO:0016740">
    <property type="term" value="F:transferase activity"/>
    <property type="evidence" value="ECO:0007669"/>
    <property type="project" value="UniProtKB-KW"/>
</dbReference>
<dbReference type="InterPro" id="IPR019180">
    <property type="entry name" value="Oxidoreductase-like_N"/>
</dbReference>
<dbReference type="Proteomes" id="UP000245768">
    <property type="component" value="Unassembled WGS sequence"/>
</dbReference>
<dbReference type="PANTHER" id="PTHR43851:SF3">
    <property type="entry name" value="COENZYME Q8"/>
    <property type="match status" value="1"/>
</dbReference>